<accession>A0ABY4GF10</accession>
<protein>
    <submittedName>
        <fullName evidence="1">Uncharacterized protein</fullName>
    </submittedName>
</protein>
<evidence type="ECO:0000313" key="1">
    <source>
        <dbReference type="EMBL" id="UOQ69479.1"/>
    </source>
</evidence>
<dbReference type="EMBL" id="CP095066">
    <property type="protein sequence ID" value="UOQ69479.1"/>
    <property type="molecule type" value="Genomic_DNA"/>
</dbReference>
<gene>
    <name evidence="1" type="ORF">MUN86_28800</name>
</gene>
<dbReference type="Proteomes" id="UP000830401">
    <property type="component" value="Plasmid unnamed5"/>
</dbReference>
<keyword evidence="1" id="KW-0614">Plasmid</keyword>
<organism evidence="1 2">
    <name type="scientific">Hymenobacter volaticus</name>
    <dbReference type="NCBI Taxonomy" id="2932254"/>
    <lineage>
        <taxon>Bacteria</taxon>
        <taxon>Pseudomonadati</taxon>
        <taxon>Bacteroidota</taxon>
        <taxon>Cytophagia</taxon>
        <taxon>Cytophagales</taxon>
        <taxon>Hymenobacteraceae</taxon>
        <taxon>Hymenobacter</taxon>
    </lineage>
</organism>
<evidence type="ECO:0000313" key="2">
    <source>
        <dbReference type="Proteomes" id="UP000830401"/>
    </source>
</evidence>
<name>A0ABY4GF10_9BACT</name>
<reference evidence="1" key="1">
    <citation type="submission" date="2022-04" db="EMBL/GenBank/DDBJ databases">
        <title>Hymenobacter sp. isolated from the air.</title>
        <authorList>
            <person name="Won M."/>
            <person name="Lee C.-M."/>
            <person name="Woen H.-Y."/>
            <person name="Kwon S.-W."/>
        </authorList>
    </citation>
    <scope>NUCLEOTIDE SEQUENCE</scope>
    <source>
        <strain evidence="1">5420S-77</strain>
        <plasmid evidence="1">unnamed5</plasmid>
    </source>
</reference>
<dbReference type="RefSeq" id="WP_245127260.1">
    <property type="nucleotide sequence ID" value="NZ_CP095066.1"/>
</dbReference>
<keyword evidence="2" id="KW-1185">Reference proteome</keyword>
<sequence length="61" mass="6878">MLLLLLMGLFLLVEASGVLGHFANTSVGYRIRVVTLVLLEVWIGYWMARILNPEPVRLVPN</sequence>
<proteinExistence type="predicted"/>
<geneLocation type="plasmid" evidence="1 2">
    <name>unnamed5</name>
</geneLocation>